<gene>
    <name evidence="1" type="ORF">BpHYR1_038760</name>
</gene>
<reference evidence="1 2" key="1">
    <citation type="journal article" date="2018" name="Sci. Rep.">
        <title>Genomic signatures of local adaptation to the degree of environmental predictability in rotifers.</title>
        <authorList>
            <person name="Franch-Gras L."/>
            <person name="Hahn C."/>
            <person name="Garcia-Roger E.M."/>
            <person name="Carmona M.J."/>
            <person name="Serra M."/>
            <person name="Gomez A."/>
        </authorList>
    </citation>
    <scope>NUCLEOTIDE SEQUENCE [LARGE SCALE GENOMIC DNA]</scope>
    <source>
        <strain evidence="1">HYR1</strain>
    </source>
</reference>
<evidence type="ECO:0000313" key="2">
    <source>
        <dbReference type="Proteomes" id="UP000276133"/>
    </source>
</evidence>
<evidence type="ECO:0000313" key="1">
    <source>
        <dbReference type="EMBL" id="RNA04116.1"/>
    </source>
</evidence>
<protein>
    <submittedName>
        <fullName evidence="1">Uncharacterized protein</fullName>
    </submittedName>
</protein>
<dbReference type="Proteomes" id="UP000276133">
    <property type="component" value="Unassembled WGS sequence"/>
</dbReference>
<keyword evidence="2" id="KW-1185">Reference proteome</keyword>
<sequence length="64" mass="7141">MHTIGVLLKTGLFGYYTCLDFFLGVQSVMINWSSAYINTPCSSKILNSLIRDLKFAQCKTSTLS</sequence>
<comment type="caution">
    <text evidence="1">The sequence shown here is derived from an EMBL/GenBank/DDBJ whole genome shotgun (WGS) entry which is preliminary data.</text>
</comment>
<dbReference type="AlphaFoldDB" id="A0A3M7PY68"/>
<name>A0A3M7PY68_BRAPC</name>
<dbReference type="EMBL" id="REGN01008233">
    <property type="protein sequence ID" value="RNA04116.1"/>
    <property type="molecule type" value="Genomic_DNA"/>
</dbReference>
<organism evidence="1 2">
    <name type="scientific">Brachionus plicatilis</name>
    <name type="common">Marine rotifer</name>
    <name type="synonym">Brachionus muelleri</name>
    <dbReference type="NCBI Taxonomy" id="10195"/>
    <lineage>
        <taxon>Eukaryota</taxon>
        <taxon>Metazoa</taxon>
        <taxon>Spiralia</taxon>
        <taxon>Gnathifera</taxon>
        <taxon>Rotifera</taxon>
        <taxon>Eurotatoria</taxon>
        <taxon>Monogononta</taxon>
        <taxon>Pseudotrocha</taxon>
        <taxon>Ploima</taxon>
        <taxon>Brachionidae</taxon>
        <taxon>Brachionus</taxon>
    </lineage>
</organism>
<proteinExistence type="predicted"/>
<accession>A0A3M7PY68</accession>